<accession>A0A7W7RLM6</accession>
<organism evidence="2 3">
    <name type="scientific">Lipingzhangella halophila</name>
    <dbReference type="NCBI Taxonomy" id="1783352"/>
    <lineage>
        <taxon>Bacteria</taxon>
        <taxon>Bacillati</taxon>
        <taxon>Actinomycetota</taxon>
        <taxon>Actinomycetes</taxon>
        <taxon>Streptosporangiales</taxon>
        <taxon>Nocardiopsidaceae</taxon>
        <taxon>Lipingzhangella</taxon>
    </lineage>
</organism>
<dbReference type="PROSITE" id="PS50943">
    <property type="entry name" value="HTH_CROC1"/>
    <property type="match status" value="1"/>
</dbReference>
<keyword evidence="3" id="KW-1185">Reference proteome</keyword>
<evidence type="ECO:0000313" key="3">
    <source>
        <dbReference type="Proteomes" id="UP000523007"/>
    </source>
</evidence>
<dbReference type="CDD" id="cd00093">
    <property type="entry name" value="HTH_XRE"/>
    <property type="match status" value="1"/>
</dbReference>
<name>A0A7W7RLM6_9ACTN</name>
<dbReference type="AlphaFoldDB" id="A0A7W7RLM6"/>
<reference evidence="2 3" key="1">
    <citation type="submission" date="2020-08" db="EMBL/GenBank/DDBJ databases">
        <title>Sequencing the genomes of 1000 actinobacteria strains.</title>
        <authorList>
            <person name="Klenk H.-P."/>
        </authorList>
    </citation>
    <scope>NUCLEOTIDE SEQUENCE [LARGE SCALE GENOMIC DNA]</scope>
    <source>
        <strain evidence="2 3">DSM 102030</strain>
    </source>
</reference>
<protein>
    <recommendedName>
        <fullName evidence="1">HTH cro/C1-type domain-containing protein</fullName>
    </recommendedName>
</protein>
<proteinExistence type="predicted"/>
<dbReference type="GO" id="GO:0003677">
    <property type="term" value="F:DNA binding"/>
    <property type="evidence" value="ECO:0007669"/>
    <property type="project" value="InterPro"/>
</dbReference>
<dbReference type="SUPFAM" id="SSF47413">
    <property type="entry name" value="lambda repressor-like DNA-binding domains"/>
    <property type="match status" value="1"/>
</dbReference>
<dbReference type="Pfam" id="PF19054">
    <property type="entry name" value="DUF5753"/>
    <property type="match status" value="1"/>
</dbReference>
<evidence type="ECO:0000259" key="1">
    <source>
        <dbReference type="PROSITE" id="PS50943"/>
    </source>
</evidence>
<dbReference type="InterPro" id="IPR043917">
    <property type="entry name" value="DUF5753"/>
</dbReference>
<dbReference type="InterPro" id="IPR001387">
    <property type="entry name" value="Cro/C1-type_HTH"/>
</dbReference>
<dbReference type="Proteomes" id="UP000523007">
    <property type="component" value="Unassembled WGS sequence"/>
</dbReference>
<dbReference type="InterPro" id="IPR010982">
    <property type="entry name" value="Lambda_DNA-bd_dom_sf"/>
</dbReference>
<evidence type="ECO:0000313" key="2">
    <source>
        <dbReference type="EMBL" id="MBB4934263.1"/>
    </source>
</evidence>
<dbReference type="Pfam" id="PF13560">
    <property type="entry name" value="HTH_31"/>
    <property type="match status" value="1"/>
</dbReference>
<dbReference type="Gene3D" id="1.10.260.40">
    <property type="entry name" value="lambda repressor-like DNA-binding domains"/>
    <property type="match status" value="1"/>
</dbReference>
<dbReference type="EMBL" id="JACHJT010000001">
    <property type="protein sequence ID" value="MBB4934263.1"/>
    <property type="molecule type" value="Genomic_DNA"/>
</dbReference>
<feature type="domain" description="HTH cro/C1-type" evidence="1">
    <location>
        <begin position="1"/>
        <end position="46"/>
    </location>
</feature>
<comment type="caution">
    <text evidence="2">The sequence shown here is derived from an EMBL/GenBank/DDBJ whole genome shotgun (WGS) entry which is preliminary data.</text>
</comment>
<gene>
    <name evidence="2" type="ORF">F4561_005083</name>
</gene>
<sequence length="250" mass="27623">MSQPELARAVPMSQSQISAIETGHKGTTPTQIRRFDELLTTNGALLRRWEDLQQDGRGFPSWFAGVVAVEQQASEIREYAPLLVPGLLQTPEYARASLRQGKPTDSEDQLNESVRARMERQSTLTAERPPLLRVAIEEHVLRRPIGGRDTMKAQLDYLLDVSAWPHVGVSIVPMTTETHPGQDGPFLLFTVPDQGVMAYTETRVSGTPTDDPDTVGGYVGVFGELCMAALPPDGSRRLIAAIRRDFDDDQ</sequence>